<accession>A0A6M4AUG3</accession>
<dbReference type="EMBL" id="CP053015">
    <property type="protein sequence ID" value="QJQ32674.1"/>
    <property type="molecule type" value="Genomic_DNA"/>
</dbReference>
<keyword evidence="2" id="KW-1185">Reference proteome</keyword>
<name>A0A6M4AUG3_9SPHN</name>
<dbReference type="Proteomes" id="UP000503018">
    <property type="component" value="Chromosome"/>
</dbReference>
<organism evidence="1 2">
    <name type="scientific">Sphingomonas lacunae</name>
    <dbReference type="NCBI Taxonomy" id="2698828"/>
    <lineage>
        <taxon>Bacteria</taxon>
        <taxon>Pseudomonadati</taxon>
        <taxon>Pseudomonadota</taxon>
        <taxon>Alphaproteobacteria</taxon>
        <taxon>Sphingomonadales</taxon>
        <taxon>Sphingomonadaceae</taxon>
        <taxon>Sphingomonas</taxon>
    </lineage>
</organism>
<dbReference type="RefSeq" id="WP_169946163.1">
    <property type="nucleotide sequence ID" value="NZ_CP053015.1"/>
</dbReference>
<protein>
    <submittedName>
        <fullName evidence="1">Chromosomal replication initiator DnaA</fullName>
    </submittedName>
</protein>
<evidence type="ECO:0000313" key="2">
    <source>
        <dbReference type="Proteomes" id="UP000503018"/>
    </source>
</evidence>
<dbReference type="KEGG" id="slan:GV829_09625"/>
<gene>
    <name evidence="1" type="ORF">GV829_09625</name>
</gene>
<reference evidence="1 2" key="1">
    <citation type="submission" date="2020-01" db="EMBL/GenBank/DDBJ databases">
        <title>Sphingomonas sp. strain CSW-10.</title>
        <authorList>
            <person name="Chen W.-M."/>
        </authorList>
    </citation>
    <scope>NUCLEOTIDE SEQUENCE [LARGE SCALE GENOMIC DNA]</scope>
    <source>
        <strain evidence="1 2">CSW-10</strain>
    </source>
</reference>
<dbReference type="Gene3D" id="1.10.8.60">
    <property type="match status" value="1"/>
</dbReference>
<proteinExistence type="predicted"/>
<sequence>MGRMFLAAGAGELIDGLAGADEELVFHAWNRAQTNGHKLLIIADSENDLSAIRLPDLVTRMAATPLVCIAAPDACLVRDLIEHLLVQRGLMPAPQLGSYVAARLDRSYVAIHAAVDAIDAASLASGSQPGIRIARTALIDSGLYMPDATASDSPEEL</sequence>
<evidence type="ECO:0000313" key="1">
    <source>
        <dbReference type="EMBL" id="QJQ32674.1"/>
    </source>
</evidence>
<dbReference type="AlphaFoldDB" id="A0A6M4AUG3"/>